<evidence type="ECO:0000313" key="2">
    <source>
        <dbReference type="Proteomes" id="UP001234297"/>
    </source>
</evidence>
<proteinExistence type="predicted"/>
<comment type="caution">
    <text evidence="1">The sequence shown here is derived from an EMBL/GenBank/DDBJ whole genome shotgun (WGS) entry which is preliminary data.</text>
</comment>
<evidence type="ECO:0000313" key="1">
    <source>
        <dbReference type="EMBL" id="KAJ8621111.1"/>
    </source>
</evidence>
<dbReference type="Proteomes" id="UP001234297">
    <property type="component" value="Chromosome 9"/>
</dbReference>
<gene>
    <name evidence="1" type="ORF">MRB53_029640</name>
</gene>
<keyword evidence="2" id="KW-1185">Reference proteome</keyword>
<sequence>MTSTTGATALHVKDEEGSDDEGVEENPINSKGLWEKGMKESRSLEACYGVEWCELLVVTGGSEAEKVKGRLKKCCQQRIGISFSRQPFQYFSSYRYSQRFTSDDLDIIRSKPTQNLIADSKIMEEKEKLNLSKGEKAVRARGNICSNI</sequence>
<name>A0ACC2KJB0_PERAE</name>
<accession>A0ACC2KJB0</accession>
<dbReference type="EMBL" id="CM056817">
    <property type="protein sequence ID" value="KAJ8621111.1"/>
    <property type="molecule type" value="Genomic_DNA"/>
</dbReference>
<reference evidence="1 2" key="1">
    <citation type="journal article" date="2022" name="Hortic Res">
        <title>A haplotype resolved chromosomal level avocado genome allows analysis of novel avocado genes.</title>
        <authorList>
            <person name="Nath O."/>
            <person name="Fletcher S.J."/>
            <person name="Hayward A."/>
            <person name="Shaw L.M."/>
            <person name="Masouleh A.K."/>
            <person name="Furtado A."/>
            <person name="Henry R.J."/>
            <person name="Mitter N."/>
        </authorList>
    </citation>
    <scope>NUCLEOTIDE SEQUENCE [LARGE SCALE GENOMIC DNA]</scope>
    <source>
        <strain evidence="2">cv. Hass</strain>
    </source>
</reference>
<organism evidence="1 2">
    <name type="scientific">Persea americana</name>
    <name type="common">Avocado</name>
    <dbReference type="NCBI Taxonomy" id="3435"/>
    <lineage>
        <taxon>Eukaryota</taxon>
        <taxon>Viridiplantae</taxon>
        <taxon>Streptophyta</taxon>
        <taxon>Embryophyta</taxon>
        <taxon>Tracheophyta</taxon>
        <taxon>Spermatophyta</taxon>
        <taxon>Magnoliopsida</taxon>
        <taxon>Magnoliidae</taxon>
        <taxon>Laurales</taxon>
        <taxon>Lauraceae</taxon>
        <taxon>Persea</taxon>
    </lineage>
</organism>
<protein>
    <submittedName>
        <fullName evidence="1">Uncharacterized protein</fullName>
    </submittedName>
</protein>